<sequence>MSRQGVTCKPFASRQAVFYKLIATRSKSLASKASTHCITKASPEEQRRIIHSWSNKASNRGARENHPSLKLTPTLSRGTDHPLQVWSLACNLVTVPVVSSVPIQSIKWHVKAVGTPTIHNGKPWYKERALQAGQHSLFQPMG</sequence>
<accession>A0AA88DHJ4</accession>
<name>A0AA88DHJ4_FICCA</name>
<comment type="caution">
    <text evidence="1">The sequence shown here is derived from an EMBL/GenBank/DDBJ whole genome shotgun (WGS) entry which is preliminary data.</text>
</comment>
<evidence type="ECO:0000313" key="2">
    <source>
        <dbReference type="Proteomes" id="UP001187192"/>
    </source>
</evidence>
<dbReference type="Proteomes" id="UP001187192">
    <property type="component" value="Unassembled WGS sequence"/>
</dbReference>
<proteinExistence type="predicted"/>
<protein>
    <submittedName>
        <fullName evidence="1">Uncharacterized protein</fullName>
    </submittedName>
</protein>
<evidence type="ECO:0000313" key="1">
    <source>
        <dbReference type="EMBL" id="GMN40479.1"/>
    </source>
</evidence>
<reference evidence="1" key="1">
    <citation type="submission" date="2023-07" db="EMBL/GenBank/DDBJ databases">
        <title>draft genome sequence of fig (Ficus carica).</title>
        <authorList>
            <person name="Takahashi T."/>
            <person name="Nishimura K."/>
        </authorList>
    </citation>
    <scope>NUCLEOTIDE SEQUENCE</scope>
</reference>
<organism evidence="1 2">
    <name type="scientific">Ficus carica</name>
    <name type="common">Common fig</name>
    <dbReference type="NCBI Taxonomy" id="3494"/>
    <lineage>
        <taxon>Eukaryota</taxon>
        <taxon>Viridiplantae</taxon>
        <taxon>Streptophyta</taxon>
        <taxon>Embryophyta</taxon>
        <taxon>Tracheophyta</taxon>
        <taxon>Spermatophyta</taxon>
        <taxon>Magnoliopsida</taxon>
        <taxon>eudicotyledons</taxon>
        <taxon>Gunneridae</taxon>
        <taxon>Pentapetalae</taxon>
        <taxon>rosids</taxon>
        <taxon>fabids</taxon>
        <taxon>Rosales</taxon>
        <taxon>Moraceae</taxon>
        <taxon>Ficeae</taxon>
        <taxon>Ficus</taxon>
    </lineage>
</organism>
<dbReference type="EMBL" id="BTGU01000011">
    <property type="protein sequence ID" value="GMN40479.1"/>
    <property type="molecule type" value="Genomic_DNA"/>
</dbReference>
<dbReference type="AlphaFoldDB" id="A0AA88DHJ4"/>
<gene>
    <name evidence="1" type="ORF">TIFTF001_009712</name>
</gene>
<keyword evidence="2" id="KW-1185">Reference proteome</keyword>